<feature type="region of interest" description="Disordered" evidence="2">
    <location>
        <begin position="1"/>
        <end position="92"/>
    </location>
</feature>
<dbReference type="InterPro" id="IPR056823">
    <property type="entry name" value="TEN-like_YD-shell"/>
</dbReference>
<feature type="compositionally biased region" description="Low complexity" evidence="2">
    <location>
        <begin position="2076"/>
        <end position="2087"/>
    </location>
</feature>
<dbReference type="RefSeq" id="WP_150518169.1">
    <property type="nucleotide sequence ID" value="NZ_CP023701.1"/>
</dbReference>
<dbReference type="OrthoDB" id="291011at2"/>
<sequence>MTTGLTALDSAAASGPALPGKQKLTKVTGEPVTGKPAPGPAESQTKAWKSAPRIAWPAAGSAEITLPDTATAASPGPASPASPAPAASSASSASGKRAAAGAFALPADAAGAPGRSVKAGRLPVSVAAAGRADAAAGAARQSAPATAAAAADPTGVKLQVALQDKATAERAGLANSLLLSVNRTDTGTAAAPVSVELDYAAFKNAYGGGWGSRLRFTAIPTCALTTPDRPECRGSTPVTTVNDPRSGKLVATFDAAPASAPARAAGSGFLRAPATGPAAAPAAGSAVTLAASAGADGANGTYKATSLNPSGSWQAGGSAGDFSWSYPLDIPASLGGPSPSLSLGYSSAQIDGRTSASAQQTSWVGDGWDLASNFIERSYVPCSQDKRKGSGFNNPKDDTGDLCHGAPMVTLSLNGGSTQLVLDDTTGKWRPAKDDGSRVELLQGAQNGDKEGDHWRFTNPQGIQFYFGLNKLSGWTDGKPVTHSAWTVPVYANHPGEPCYTAVFADAVCDQAYRWNLDYVVDPRGNAMTYWYDKEVNHYGSNYKIAGGSTARSYDRSGWLDHISYGLRSDNLFASAPAQVDFTVAERCLTTKDFDCAEAKLKPEVDWNIAKMWPDTPGDQLCAAGEECKARFTPTFFSRKRLTEVTTKVWNGTKHTPVDTWKLTQDFPQTGDGTDYPLWLSAIEHTGRNGDAVTLPPVKFRGKQLPNRVDGMGDGKPPYLRYRIEAIDTETGSTILAHYKDPECRAADPRVMPASPESNTLRCYPVVSEIPDPSDPKREKKLYVTDWFHKHVVDWVQEEDRNGNSPTRRTEYEFVGSPAWAFDDETEMMRPKTRTWSQWRGYERVRTRIGSAPDKRSKTETLFFRGLDGDRAGPSGGTRSVKVRDSEGNEIADHRLYAGQTREVLAYNGEAGALEAATTYTPWLHGPTATRLRKGEVPEEDIEPQQAYVQQTTGVDSRILLSDGRGWRRTAMATTYDARGFAQSVSNRGDVADPTDDSCTRYEYDADETRWIIARQKRVETVAKACDATGVQRPADVTSDSRMSYDAAGNLKSTESLSGYSGGTPVYQTDGSATFDAYGRMKTSTDVFGQVSRVDYTPASGQIVTKVVTTNSAGHTETTETDQGRGSVLAKQDTNGRRQVLRYDGLGRLLKVWSPDRDPLSHSPDGEFAYDVRTDGPVVITNKSLLDDGTYRTSYDLYDSSLRIRQTQMEALGGGRVISDTFYNSLGQVWKSNGAYYTGGAPSKVQWAPKDNEVPSSTMTEYDGSGRSVAQISRKFGEETSRTTTSYGGDNITVDPPKGETPTRAFLDGQGRKTELRFFRSDSPTGAYDKTTYAYNRRGRLESVVSQAGDRWAFEYDIRGRQIKQTDPDKGTSTMAYGQGDRMATVTDARGKVIAPEYDALGRVVATHEGSVTGPKLTSTTFDTLPGAIGLPVASTRYVDGNAYTQEVTGYDSEYRPTGTKTTIPASEGDLAGTYSFSTGYRPNTGLTAWTNLPAAGGLPAERTTLAYNHYELPTLMGVQGKTFVGKVDYSPMGDVLRTETGAAGSQVYATHFYDEQTRRLTRTVNDRERSPGRINDTSFDYDAVGNVLKVTDKEGPDALTDVQCFAYDYLRRMNDAWTATDDCAAQPGAAGPDAKPRVGGPNAYWSSYSFDAAGNRTKEVQHSPTGDLTKDVTRSYTYGTPGQAAANRLQKVDTAGPGGSRTESYTYDETGNTKTRTLQGDTQTLDWDASGRLTKVSKGAETTGFVYDSGGKRLIKRDPSGTTLYLPGTEIKLTAAGKVEGTRYYAHPAGPMMVKTAKDGVISTSYLMGDKNGTSSTAVDAATSAITRRKFTPYGDARGPAPTVWPGKKGFVGGEIDESIGTVHLGAREYDPTTGRFLSVDPVVDYNEPRQMNPYAYANNSPVTYSDPSGLSIAPPTMPIKDFSDAEAAWANMIQGKSALDIALEVAMGILKDASGYNDIRDCLGGSWGACAGLALDAALPFAGRAKRILKALDRAWDAFNSWSHKLALARDILARVERFQQAMAKYAEDLAEWKRQIEEAAERARKLEEEAAAARRAAQEAAAAAAKKADEAKATAARQGKSSATKAKKADGDGKASKSAETKKSDGPKKSTAKDSDGGSPGCETGNSFVPGTKVLMADGSSKPIEEVELGDEVVATNAESGATSAQPVAAKIVGEGEKHLVEITIDTDGGAGDVSQTLTATDGHPFWVPSLGTWLKATGLTAGQWLQTSGGTWVQVTEVKRWTQQKRVHNLTVANEHTYHVLAGAAPVLVHNCGVALGYQKSGTAKWADGKKLTHYMKEEFQESWSMHVRNAIDDPNKAIHVYTEEFDGGFEGMATAGLKGGAGVHATQQEMAWLARSVIGGRRSWDTITFYDKNGLVDIPEPKWQEGKWYTAWTFEWAP</sequence>
<feature type="compositionally biased region" description="Basic and acidic residues" evidence="2">
    <location>
        <begin position="2090"/>
        <end position="2119"/>
    </location>
</feature>
<dbReference type="InterPro" id="IPR030934">
    <property type="entry name" value="Intein_C"/>
</dbReference>
<feature type="region of interest" description="Disordered" evidence="2">
    <location>
        <begin position="2072"/>
        <end position="2138"/>
    </location>
</feature>
<protein>
    <submittedName>
        <fullName evidence="4">Rhs family-like protein</fullName>
    </submittedName>
</protein>
<evidence type="ECO:0000256" key="2">
    <source>
        <dbReference type="SAM" id="MobiDB-lite"/>
    </source>
</evidence>
<reference evidence="4 5" key="1">
    <citation type="submission" date="2017-09" db="EMBL/GenBank/DDBJ databases">
        <authorList>
            <person name="Lee N."/>
            <person name="Cho B.-K."/>
        </authorList>
    </citation>
    <scope>NUCLEOTIDE SEQUENCE [LARGE SCALE GENOMIC DNA]</scope>
    <source>
        <strain evidence="4 5">ATCC 27467</strain>
    </source>
</reference>
<evidence type="ECO:0000313" key="5">
    <source>
        <dbReference type="Proteomes" id="UP000326831"/>
    </source>
</evidence>
<dbReference type="Gene3D" id="2.180.10.10">
    <property type="entry name" value="RHS repeat-associated core"/>
    <property type="match status" value="2"/>
</dbReference>
<dbReference type="SUPFAM" id="SSF51294">
    <property type="entry name" value="Hedgehog/intein (Hint) domain"/>
    <property type="match status" value="1"/>
</dbReference>
<dbReference type="Proteomes" id="UP000326831">
    <property type="component" value="Chromosome"/>
</dbReference>
<name>A0A5P2UIW6_9ACTN</name>
<evidence type="ECO:0000256" key="1">
    <source>
        <dbReference type="ARBA" id="ARBA00022737"/>
    </source>
</evidence>
<dbReference type="CDD" id="cd00081">
    <property type="entry name" value="Hint"/>
    <property type="match status" value="1"/>
</dbReference>
<dbReference type="NCBIfam" id="TIGR01643">
    <property type="entry name" value="YD_repeat_2x"/>
    <property type="match status" value="1"/>
</dbReference>
<feature type="region of interest" description="Disordered" evidence="2">
    <location>
        <begin position="1277"/>
        <end position="1301"/>
    </location>
</feature>
<feature type="region of interest" description="Disordered" evidence="2">
    <location>
        <begin position="1680"/>
        <end position="1717"/>
    </location>
</feature>
<dbReference type="Pfam" id="PF25023">
    <property type="entry name" value="TEN_YD-shell"/>
    <property type="match status" value="2"/>
</dbReference>
<dbReference type="Pfam" id="PF07591">
    <property type="entry name" value="PT-HINT"/>
    <property type="match status" value="1"/>
</dbReference>
<organism evidence="4 5">
    <name type="scientific">Streptomyces subrutilus</name>
    <dbReference type="NCBI Taxonomy" id="36818"/>
    <lineage>
        <taxon>Bacteria</taxon>
        <taxon>Bacillati</taxon>
        <taxon>Actinomycetota</taxon>
        <taxon>Actinomycetes</taxon>
        <taxon>Kitasatosporales</taxon>
        <taxon>Streptomycetaceae</taxon>
        <taxon>Streptomyces</taxon>
    </lineage>
</organism>
<keyword evidence="5" id="KW-1185">Reference proteome</keyword>
<dbReference type="PROSITE" id="PS50818">
    <property type="entry name" value="INTEIN_C_TER"/>
    <property type="match status" value="1"/>
</dbReference>
<dbReference type="PANTHER" id="PTHR32305">
    <property type="match status" value="1"/>
</dbReference>
<feature type="domain" description="Hint" evidence="3">
    <location>
        <begin position="2128"/>
        <end position="2233"/>
    </location>
</feature>
<dbReference type="InterPro" id="IPR006530">
    <property type="entry name" value="YD"/>
</dbReference>
<evidence type="ECO:0000259" key="3">
    <source>
        <dbReference type="SMART" id="SM00306"/>
    </source>
</evidence>
<dbReference type="InterPro" id="IPR036844">
    <property type="entry name" value="Hint_dom_sf"/>
</dbReference>
<dbReference type="InterPro" id="IPR022385">
    <property type="entry name" value="Rhs_assc_core"/>
</dbReference>
<dbReference type="Gene3D" id="2.170.16.10">
    <property type="entry name" value="Hedgehog/Intein (Hint) domain"/>
    <property type="match status" value="1"/>
</dbReference>
<dbReference type="NCBIfam" id="TIGR03696">
    <property type="entry name" value="Rhs_assc_core"/>
    <property type="match status" value="1"/>
</dbReference>
<dbReference type="KEGG" id="ssub:CP968_13010"/>
<dbReference type="InterPro" id="IPR003587">
    <property type="entry name" value="Hint_dom_N"/>
</dbReference>
<dbReference type="SMART" id="SM00306">
    <property type="entry name" value="HintN"/>
    <property type="match status" value="1"/>
</dbReference>
<accession>A0A5P2UIW6</accession>
<dbReference type="PANTHER" id="PTHR32305:SF17">
    <property type="entry name" value="TRNA NUCLEASE WAPA"/>
    <property type="match status" value="1"/>
</dbReference>
<proteinExistence type="predicted"/>
<gene>
    <name evidence="4" type="ORF">CP968_13010</name>
</gene>
<keyword evidence="1" id="KW-0677">Repeat</keyword>
<dbReference type="EMBL" id="CP023701">
    <property type="protein sequence ID" value="QEU79102.1"/>
    <property type="molecule type" value="Genomic_DNA"/>
</dbReference>
<feature type="compositionally biased region" description="Polar residues" evidence="2">
    <location>
        <begin position="1702"/>
        <end position="1717"/>
    </location>
</feature>
<evidence type="ECO:0000313" key="4">
    <source>
        <dbReference type="EMBL" id="QEU79102.1"/>
    </source>
</evidence>
<dbReference type="InterPro" id="IPR050708">
    <property type="entry name" value="T6SS_VgrG/RHS"/>
</dbReference>